<dbReference type="PIRSF" id="PIRSF000390">
    <property type="entry name" value="PLP_StrS"/>
    <property type="match status" value="1"/>
</dbReference>
<comment type="caution">
    <text evidence="5">The sequence shown here is derived from an EMBL/GenBank/DDBJ whole genome shotgun (WGS) entry which is preliminary data.</text>
</comment>
<comment type="similarity">
    <text evidence="1 4">Belongs to the DegT/DnrJ/EryC1 family.</text>
</comment>
<reference evidence="5" key="1">
    <citation type="journal article" date="2019" name="PLoS Negl. Trop. Dis.">
        <title>Revisiting the worldwide diversity of Leptospira species in the environment.</title>
        <authorList>
            <person name="Vincent A.T."/>
            <person name="Schiettekatte O."/>
            <person name="Bourhy P."/>
            <person name="Veyrier F.J."/>
            <person name="Picardeau M."/>
        </authorList>
    </citation>
    <scope>NUCLEOTIDE SEQUENCE [LARGE SCALE GENOMIC DNA]</scope>
    <source>
        <strain evidence="5">201300427</strain>
    </source>
</reference>
<dbReference type="AlphaFoldDB" id="A0A4R9LX59"/>
<dbReference type="InterPro" id="IPR000653">
    <property type="entry name" value="DegT/StrS_aminotransferase"/>
</dbReference>
<dbReference type="CDD" id="cd00616">
    <property type="entry name" value="AHBA_syn"/>
    <property type="match status" value="1"/>
</dbReference>
<sequence>MSKLVFNGGNTPAFNGKLVDYNPFGEEEKKAAIAVLESGNLSGFVATGDKRFYGGEKVREFESLFSARIGTKYAVSFNSATSGLVAAIGALKLSVGDEVIVPAQTMSASAACALAYSAIPVFADVEKETYCIDPKSLREKISEKTKAIVVVHLYGHPANMAEILSIAKEFNLKIIEDCSQAPTGYYKNQNVGTFGDIGIFSFNFHKHINCGEGGIAVVNDEELRERLCLIRNHGEVKGFQGDLSHTVGWNFRLTELQAAIAIEQTKKIDILVGTKQKQAQKLTSLLSGYKWLQTPVVLENCSHVYYDFPMRLNLEGTGLDLDKLRKITALENLPITDSYKPLYWFPIYQSQICYGKDHFPFNLLSEKNKNNYQKGSCPNAESLYEKECLTFEICSYALTDDILDCFPVMFDKITKEYF</sequence>
<dbReference type="PANTHER" id="PTHR30244">
    <property type="entry name" value="TRANSAMINASE"/>
    <property type="match status" value="1"/>
</dbReference>
<dbReference type="Proteomes" id="UP000298058">
    <property type="component" value="Unassembled WGS sequence"/>
</dbReference>
<protein>
    <submittedName>
        <fullName evidence="5">DegT/DnrJ/EryC1/StrS family aminotransferase</fullName>
    </submittedName>
</protein>
<dbReference type="PANTHER" id="PTHR30244:SF34">
    <property type="entry name" value="DTDP-4-AMINO-4,6-DIDEOXYGALACTOSE TRANSAMINASE"/>
    <property type="match status" value="1"/>
</dbReference>
<dbReference type="EMBL" id="RQHW01000047">
    <property type="protein sequence ID" value="TGN18252.1"/>
    <property type="molecule type" value="Genomic_DNA"/>
</dbReference>
<accession>A0A4R9LX59</accession>
<feature type="active site" description="Proton acceptor" evidence="2">
    <location>
        <position position="206"/>
    </location>
</feature>
<evidence type="ECO:0000313" key="6">
    <source>
        <dbReference type="Proteomes" id="UP000298058"/>
    </source>
</evidence>
<keyword evidence="5" id="KW-0032">Aminotransferase</keyword>
<dbReference type="Gene3D" id="3.40.640.10">
    <property type="entry name" value="Type I PLP-dependent aspartate aminotransferase-like (Major domain)"/>
    <property type="match status" value="1"/>
</dbReference>
<evidence type="ECO:0000313" key="5">
    <source>
        <dbReference type="EMBL" id="TGN18252.1"/>
    </source>
</evidence>
<evidence type="ECO:0000256" key="3">
    <source>
        <dbReference type="PIRSR" id="PIRSR000390-2"/>
    </source>
</evidence>
<dbReference type="SUPFAM" id="SSF53383">
    <property type="entry name" value="PLP-dependent transferases"/>
    <property type="match status" value="1"/>
</dbReference>
<evidence type="ECO:0000256" key="1">
    <source>
        <dbReference type="ARBA" id="ARBA00037999"/>
    </source>
</evidence>
<name>A0A4R9LX59_9LEPT</name>
<dbReference type="InterPro" id="IPR015422">
    <property type="entry name" value="PyrdxlP-dep_Trfase_small"/>
</dbReference>
<evidence type="ECO:0000256" key="4">
    <source>
        <dbReference type="RuleBase" id="RU004508"/>
    </source>
</evidence>
<keyword evidence="3 4" id="KW-0663">Pyridoxal phosphate</keyword>
<dbReference type="InterPro" id="IPR015424">
    <property type="entry name" value="PyrdxlP-dep_Trfase"/>
</dbReference>
<proteinExistence type="inferred from homology"/>
<dbReference type="OrthoDB" id="9810913at2"/>
<evidence type="ECO:0000256" key="2">
    <source>
        <dbReference type="PIRSR" id="PIRSR000390-1"/>
    </source>
</evidence>
<feature type="modified residue" description="N6-(pyridoxal phosphate)lysine" evidence="3">
    <location>
        <position position="206"/>
    </location>
</feature>
<organism evidence="5 6">
    <name type="scientific">Leptospira idonii</name>
    <dbReference type="NCBI Taxonomy" id="1193500"/>
    <lineage>
        <taxon>Bacteria</taxon>
        <taxon>Pseudomonadati</taxon>
        <taxon>Spirochaetota</taxon>
        <taxon>Spirochaetia</taxon>
        <taxon>Leptospirales</taxon>
        <taxon>Leptospiraceae</taxon>
        <taxon>Leptospira</taxon>
    </lineage>
</organism>
<keyword evidence="6" id="KW-1185">Reference proteome</keyword>
<keyword evidence="5" id="KW-0808">Transferase</keyword>
<dbReference type="InterPro" id="IPR015421">
    <property type="entry name" value="PyrdxlP-dep_Trfase_major"/>
</dbReference>
<gene>
    <name evidence="5" type="ORF">EHS15_12640</name>
</gene>
<dbReference type="RefSeq" id="WP_135760940.1">
    <property type="nucleotide sequence ID" value="NZ_RQHW01000047.1"/>
</dbReference>
<dbReference type="Pfam" id="PF01041">
    <property type="entry name" value="DegT_DnrJ_EryC1"/>
    <property type="match status" value="1"/>
</dbReference>
<dbReference type="GO" id="GO:0030170">
    <property type="term" value="F:pyridoxal phosphate binding"/>
    <property type="evidence" value="ECO:0007669"/>
    <property type="project" value="TreeGrafter"/>
</dbReference>
<dbReference type="Gene3D" id="3.90.1150.10">
    <property type="entry name" value="Aspartate Aminotransferase, domain 1"/>
    <property type="match status" value="1"/>
</dbReference>
<dbReference type="GO" id="GO:0008483">
    <property type="term" value="F:transaminase activity"/>
    <property type="evidence" value="ECO:0007669"/>
    <property type="project" value="UniProtKB-KW"/>
</dbReference>
<dbReference type="GO" id="GO:0000271">
    <property type="term" value="P:polysaccharide biosynthetic process"/>
    <property type="evidence" value="ECO:0007669"/>
    <property type="project" value="TreeGrafter"/>
</dbReference>